<dbReference type="Pfam" id="PF00805">
    <property type="entry name" value="Pentapeptide"/>
    <property type="match status" value="1"/>
</dbReference>
<accession>A0A8S1WFH5</accession>
<name>A0A8S1WFH5_PAROT</name>
<sequence length="1605" mass="189629">MYNNQEGILDSIVSNDKIQLRGGGICSSKPKNIQQTNPIEELQIKLQQFKKIRGELDQQLQTILIKECLDLIVNIYKGEIKNIDYHQLFYQDIEWIDTYLRNEDGLSRQCCLQYYLELISISLKNLLMDVSQRETSINIIDLFIKISKEQNNNSKEKNNNSSISQLIETASILLIDVQSRYYYQLQKFETYYFFNTLSQIIKELVVQGVQVDIQKNLDNIKNDYIQNSSNWTLHNYWVEISVDLLIFCYKFKEQNKHQPSKAQKADKIISYIWNSKNIFEIYINDFHYKEFQNNSWEQMNRDNHEFYRLQRILSMFTSLVQQIKTKFQDFSQYIDLSVQQIFQIIYHDFKFIDIHLLEIYQSIYKIEKKQNDQLMRSLIATIQDEIKNHFWINSIVDYYCQLQMIENGYVRQSVLDDIKELLNSQIEKFSLIVTDVQNLILQERISKSNIQFQDIGIKKIFQSQQHYSSQSSPTIETQKDLQLKINIHLQQYKIINLFQKIKNFKHGQTNPDLPNEIKNKITELKQLIIKIRNPEQLNYCIEEFYKIKRNYCFNHLSYIFIESTIIGFWDEPEFPLIYKSLYQEFEQIRGCSNEDTHKIKQSLKFHLQIIEDKQLIIYLRNKILPVLKNLNNLNAPSQTNYEQQNFFDILTQFDSASNLSTGSQEQGEESQELKTIIKRKADNMRRKTNKIEIALNTQNKRYDDLKNQFVNVGQTRQLFKGFGSSQDPKDSLDAEINDFIWSKQNQNVVLVISGPNGCGKTNTLKKLENQLLQHYKANPYGHNWIPIYVNLLSIHEPEKNLLNKAILSKYRQLNKMLQEFYLAILKGQENVVLILDSNYITNNLDLLNQFKKKIKNLNQNVTLKIIISTRKDFNSLQIIRKKNIQFTEIQLINSSQQQEYIKQSYKSIVKVQQDSEAEVDLIFQTIPNFYIIPENSEENLKNELKKFITEEDFERLSQKMKKMKNFFENILNPYLKDILLTPLLLKIAIKHFQRSENLENLLSININGRVKARKEDQELILLPNNSQIYSKYKVLTEFMKKCLYQRKKKNQSPDRQITFKDLLINLKQSQILINNQGDLGLEISKIESINNSKLIAFNNNQIQFLHKQILDLFIAEKIAQLFFKSRDEIINFLNNEQVNLSQQHYEGVVELLVDPQENRLQKINTLSNIVKLSKTDKQKVRASSNAIFLLSKLGARLEGQDFKGIEIENTSMIGLNAIQCDFTQCKITNVELDFANFHGCKLINSEFNDVSCCEFPEINEEDVVLYDFVQCCQYSPDGKKLLIVSSKKTLFYNIDQNTYVRIFQLVDSFCFHPIKNILVTFSKQGLQFWQIDEEPKLMPEFDKLQEFKGQKLIFSQDGKWLVLCNNQSVSIMNISTILYNKQVQPEDVNQIPNFNYNENDQFNFSIDLLQFRFETNQLLKFNPQTQQCDNIKDFDENCKAQTFSPSGKYIAFANINSKEVIIYNISNKEKFLDSIIEQKINTIQFSKNEEQLYLVTENHNQIQIYFIKERNSMRELQYIQVIRLNQRVNSLQFHPKDLQFLVVAKNGEILFFNYKQDSNQYQMSKKITYLDELCFLNTDISSLKITSKIPQQNLHKLFKQKGAKN</sequence>
<dbReference type="PANTHER" id="PTHR18359:SF0">
    <property type="entry name" value="U3 SMALL NUCLEOLAR RNA-ASSOCIATED PROTEIN 18 HOMOLOG"/>
    <property type="match status" value="1"/>
</dbReference>
<keyword evidence="2" id="KW-0698">rRNA processing</keyword>
<dbReference type="InterPro" id="IPR007111">
    <property type="entry name" value="NACHT_NTPase"/>
</dbReference>
<evidence type="ECO:0000256" key="3">
    <source>
        <dbReference type="ARBA" id="ARBA00022574"/>
    </source>
</evidence>
<evidence type="ECO:0000313" key="7">
    <source>
        <dbReference type="EMBL" id="CAD8188838.1"/>
    </source>
</evidence>
<reference evidence="7" key="1">
    <citation type="submission" date="2021-01" db="EMBL/GenBank/DDBJ databases">
        <authorList>
            <consortium name="Genoscope - CEA"/>
            <person name="William W."/>
        </authorList>
    </citation>
    <scope>NUCLEOTIDE SEQUENCE</scope>
</reference>
<dbReference type="EMBL" id="CAJJDP010000092">
    <property type="protein sequence ID" value="CAD8188838.1"/>
    <property type="molecule type" value="Genomic_DNA"/>
</dbReference>
<dbReference type="PANTHER" id="PTHR18359">
    <property type="entry name" value="WD-REPEAT PROTEIN-RELATED"/>
    <property type="match status" value="1"/>
</dbReference>
<dbReference type="GO" id="GO:0032040">
    <property type="term" value="C:small-subunit processome"/>
    <property type="evidence" value="ECO:0007669"/>
    <property type="project" value="TreeGrafter"/>
</dbReference>
<dbReference type="GO" id="GO:0034388">
    <property type="term" value="C:Pwp2p-containing subcomplex of 90S preribosome"/>
    <property type="evidence" value="ECO:0007669"/>
    <property type="project" value="TreeGrafter"/>
</dbReference>
<evidence type="ECO:0000256" key="5">
    <source>
        <dbReference type="ARBA" id="ARBA00023242"/>
    </source>
</evidence>
<keyword evidence="5" id="KW-0539">Nucleus</keyword>
<evidence type="ECO:0000256" key="1">
    <source>
        <dbReference type="ARBA" id="ARBA00004604"/>
    </source>
</evidence>
<evidence type="ECO:0000313" key="8">
    <source>
        <dbReference type="Proteomes" id="UP000683925"/>
    </source>
</evidence>
<comment type="caution">
    <text evidence="7">The sequence shown here is derived from an EMBL/GenBank/DDBJ whole genome shotgun (WGS) entry which is preliminary data.</text>
</comment>
<evidence type="ECO:0000256" key="4">
    <source>
        <dbReference type="ARBA" id="ARBA00022737"/>
    </source>
</evidence>
<keyword evidence="8" id="KW-1185">Reference proteome</keyword>
<proteinExistence type="predicted"/>
<evidence type="ECO:0000256" key="2">
    <source>
        <dbReference type="ARBA" id="ARBA00022552"/>
    </source>
</evidence>
<organism evidence="7 8">
    <name type="scientific">Paramecium octaurelia</name>
    <dbReference type="NCBI Taxonomy" id="43137"/>
    <lineage>
        <taxon>Eukaryota</taxon>
        <taxon>Sar</taxon>
        <taxon>Alveolata</taxon>
        <taxon>Ciliophora</taxon>
        <taxon>Intramacronucleata</taxon>
        <taxon>Oligohymenophorea</taxon>
        <taxon>Peniculida</taxon>
        <taxon>Parameciidae</taxon>
        <taxon>Paramecium</taxon>
    </lineage>
</organism>
<keyword evidence="4" id="KW-0677">Repeat</keyword>
<gene>
    <name evidence="7" type="ORF">POCTA_138.1.T0930178</name>
</gene>
<feature type="domain" description="NACHT" evidence="6">
    <location>
        <begin position="749"/>
        <end position="903"/>
    </location>
</feature>
<comment type="subcellular location">
    <subcellularLocation>
        <location evidence="1">Nucleus</location>
        <location evidence="1">Nucleolus</location>
    </subcellularLocation>
</comment>
<dbReference type="Proteomes" id="UP000683925">
    <property type="component" value="Unassembled WGS sequence"/>
</dbReference>
<dbReference type="InterPro" id="IPR045161">
    <property type="entry name" value="Utp18"/>
</dbReference>
<evidence type="ECO:0000259" key="6">
    <source>
        <dbReference type="Pfam" id="PF05729"/>
    </source>
</evidence>
<dbReference type="OMA" id="KFETYYF"/>
<dbReference type="OrthoDB" id="10583276at2759"/>
<protein>
    <recommendedName>
        <fullName evidence="6">NACHT domain-containing protein</fullName>
    </recommendedName>
</protein>
<keyword evidence="3" id="KW-0853">WD repeat</keyword>
<dbReference type="Pfam" id="PF05729">
    <property type="entry name" value="NACHT"/>
    <property type="match status" value="1"/>
</dbReference>
<dbReference type="GO" id="GO:0006364">
    <property type="term" value="P:rRNA processing"/>
    <property type="evidence" value="ECO:0007669"/>
    <property type="project" value="UniProtKB-KW"/>
</dbReference>
<dbReference type="InterPro" id="IPR001646">
    <property type="entry name" value="5peptide_repeat"/>
</dbReference>